<dbReference type="Gene3D" id="3.50.50.60">
    <property type="entry name" value="FAD/NAD(P)-binding domain"/>
    <property type="match status" value="1"/>
</dbReference>
<reference evidence="6 7" key="1">
    <citation type="journal article" date="2011" name="Genome Res.">
        <title>Phylogeny-wide analysis of social amoeba genomes highlights ancient origins for complex intercellular communication.</title>
        <authorList>
            <person name="Heidel A.J."/>
            <person name="Lawal H.M."/>
            <person name="Felder M."/>
            <person name="Schilde C."/>
            <person name="Helps N.R."/>
            <person name="Tunggal B."/>
            <person name="Rivero F."/>
            <person name="John U."/>
            <person name="Schleicher M."/>
            <person name="Eichinger L."/>
            <person name="Platzer M."/>
            <person name="Noegel A.A."/>
            <person name="Schaap P."/>
            <person name="Gloeckner G."/>
        </authorList>
    </citation>
    <scope>NUCLEOTIDE SEQUENCE [LARGE SCALE GENOMIC DNA]</scope>
    <source>
        <strain evidence="7">ATCC 26659 / Pp 5 / PN500</strain>
    </source>
</reference>
<keyword evidence="7" id="KW-1185">Reference proteome</keyword>
<dbReference type="STRING" id="670386.D3B560"/>
<dbReference type="RefSeq" id="XP_020435542.1">
    <property type="nucleotide sequence ID" value="XM_020574500.1"/>
</dbReference>
<dbReference type="SUPFAM" id="SSF51905">
    <property type="entry name" value="FAD/NAD(P)-binding domain"/>
    <property type="match status" value="1"/>
</dbReference>
<evidence type="ECO:0000259" key="5">
    <source>
        <dbReference type="Pfam" id="PF01494"/>
    </source>
</evidence>
<dbReference type="PRINTS" id="PR00420">
    <property type="entry name" value="RNGMNOXGNASE"/>
</dbReference>
<dbReference type="GO" id="GO:0071949">
    <property type="term" value="F:FAD binding"/>
    <property type="evidence" value="ECO:0007669"/>
    <property type="project" value="InterPro"/>
</dbReference>
<dbReference type="AlphaFoldDB" id="D3B560"/>
<keyword evidence="4" id="KW-0503">Monooxygenase</keyword>
<comment type="caution">
    <text evidence="6">The sequence shown here is derived from an EMBL/GenBank/DDBJ whole genome shotgun (WGS) entry which is preliminary data.</text>
</comment>
<feature type="domain" description="FAD-binding" evidence="5">
    <location>
        <begin position="5"/>
        <end position="163"/>
    </location>
</feature>
<dbReference type="GeneID" id="31359058"/>
<dbReference type="EMBL" id="ADBJ01000015">
    <property type="protein sequence ID" value="EFA83425.1"/>
    <property type="molecule type" value="Genomic_DNA"/>
</dbReference>
<evidence type="ECO:0000313" key="7">
    <source>
        <dbReference type="Proteomes" id="UP000001396"/>
    </source>
</evidence>
<name>D3B560_HETP5</name>
<dbReference type="PANTHER" id="PTHR47178:SF6">
    <property type="entry name" value="FAD-BINDING DOMAIN-CONTAINING PROTEIN"/>
    <property type="match status" value="1"/>
</dbReference>
<dbReference type="Proteomes" id="UP000001396">
    <property type="component" value="Unassembled WGS sequence"/>
</dbReference>
<keyword evidence="1" id="KW-0285">Flavoprotein</keyword>
<sequence length="427" mass="47722">MKTDLKIIIIGGGIGGVTLANAIKKYGDGKCSVHIYEKEMTVSSTAFKGYTIGLNQMGRDSLREALDIEKYDRLTSELIQSGGQYVVTDRQLNPLINFSCSSYVDRDRLCGLLREGIDVHYGMKFKSYTEDNDGVSVFFEDGSCERADFLVGADGVHSVVRHQKLPLFQMEDVNVYSIQALIPNVGDDVIDLLFKQDNTLITKTLGNKRNTIMFGKVKAQADAINFGVEDIASIERIMEQNEPGNTCLVINYEWRPLVENGRVDLPTGGRQYMLNTLRRDTGNFHPLVVDLLNRVAKPEHLINDQPKPMRQALPCRWPAASRVTLIGDAINAMTATSGCGGNLAMRDAIDLGYALTDIIKNIAPLSIRMTAHEQMIVERGQQQIKLSRDCTEHMHSQELSHCSELFRNTIMRILNKLLIWGVVKIPN</sequence>
<feature type="domain" description="FAD-binding" evidence="5">
    <location>
        <begin position="321"/>
        <end position="368"/>
    </location>
</feature>
<dbReference type="InterPro" id="IPR002938">
    <property type="entry name" value="FAD-bd"/>
</dbReference>
<keyword evidence="2" id="KW-0274">FAD</keyword>
<evidence type="ECO:0000256" key="4">
    <source>
        <dbReference type="ARBA" id="ARBA00023033"/>
    </source>
</evidence>
<evidence type="ECO:0000256" key="2">
    <source>
        <dbReference type="ARBA" id="ARBA00022827"/>
    </source>
</evidence>
<keyword evidence="3" id="KW-0560">Oxidoreductase</keyword>
<organism evidence="6 7">
    <name type="scientific">Heterostelium pallidum (strain ATCC 26659 / Pp 5 / PN500)</name>
    <name type="common">Cellular slime mold</name>
    <name type="synonym">Polysphondylium pallidum</name>
    <dbReference type="NCBI Taxonomy" id="670386"/>
    <lineage>
        <taxon>Eukaryota</taxon>
        <taxon>Amoebozoa</taxon>
        <taxon>Evosea</taxon>
        <taxon>Eumycetozoa</taxon>
        <taxon>Dictyostelia</taxon>
        <taxon>Acytosteliales</taxon>
        <taxon>Acytosteliaceae</taxon>
        <taxon>Heterostelium</taxon>
    </lineage>
</organism>
<evidence type="ECO:0000313" key="6">
    <source>
        <dbReference type="EMBL" id="EFA83425.1"/>
    </source>
</evidence>
<protein>
    <recommendedName>
        <fullName evidence="5">FAD-binding domain-containing protein</fullName>
    </recommendedName>
</protein>
<dbReference type="InParanoid" id="D3B560"/>
<dbReference type="OMA" id="RFQGWAI"/>
<evidence type="ECO:0000256" key="1">
    <source>
        <dbReference type="ARBA" id="ARBA00022630"/>
    </source>
</evidence>
<gene>
    <name evidence="6" type="ORF">PPL_03571</name>
</gene>
<dbReference type="GO" id="GO:0004497">
    <property type="term" value="F:monooxygenase activity"/>
    <property type="evidence" value="ECO:0007669"/>
    <property type="project" value="UniProtKB-KW"/>
</dbReference>
<evidence type="ECO:0000256" key="3">
    <source>
        <dbReference type="ARBA" id="ARBA00023002"/>
    </source>
</evidence>
<dbReference type="InterPro" id="IPR036188">
    <property type="entry name" value="FAD/NAD-bd_sf"/>
</dbReference>
<dbReference type="Pfam" id="PF01494">
    <property type="entry name" value="FAD_binding_3"/>
    <property type="match status" value="2"/>
</dbReference>
<dbReference type="PANTHER" id="PTHR47178">
    <property type="entry name" value="MONOOXYGENASE, FAD-BINDING"/>
    <property type="match status" value="1"/>
</dbReference>
<proteinExistence type="predicted"/>
<accession>D3B560</accession>